<comment type="caution">
    <text evidence="2">The sequence shown here is derived from an EMBL/GenBank/DDBJ whole genome shotgun (WGS) entry which is preliminary data.</text>
</comment>
<dbReference type="InterPro" id="IPR025419">
    <property type="entry name" value="DUF4142"/>
</dbReference>
<dbReference type="Pfam" id="PF13628">
    <property type="entry name" value="DUF4142"/>
    <property type="match status" value="1"/>
</dbReference>
<dbReference type="EMBL" id="QWDE01000002">
    <property type="protein sequence ID" value="RFZ83496.1"/>
    <property type="molecule type" value="Genomic_DNA"/>
</dbReference>
<reference evidence="2 3" key="1">
    <citation type="submission" date="2018-08" db="EMBL/GenBank/DDBJ databases">
        <title>Mucilaginibacter terrae sp. nov., isolated from manganese diggings.</title>
        <authorList>
            <person name="Huang Y."/>
            <person name="Zhou Z."/>
        </authorList>
    </citation>
    <scope>NUCLEOTIDE SEQUENCE [LARGE SCALE GENOMIC DNA]</scope>
    <source>
        <strain evidence="2 3">ZH6</strain>
    </source>
</reference>
<dbReference type="Proteomes" id="UP000260823">
    <property type="component" value="Unassembled WGS sequence"/>
</dbReference>
<organism evidence="2 3">
    <name type="scientific">Mucilaginibacter terrenus</name>
    <dbReference type="NCBI Taxonomy" id="2482727"/>
    <lineage>
        <taxon>Bacteria</taxon>
        <taxon>Pseudomonadati</taxon>
        <taxon>Bacteroidota</taxon>
        <taxon>Sphingobacteriia</taxon>
        <taxon>Sphingobacteriales</taxon>
        <taxon>Sphingobacteriaceae</taxon>
        <taxon>Mucilaginibacter</taxon>
    </lineage>
</organism>
<evidence type="ECO:0000313" key="3">
    <source>
        <dbReference type="Proteomes" id="UP000260823"/>
    </source>
</evidence>
<name>A0A3E2NR79_9SPHI</name>
<feature type="domain" description="DUF4142" evidence="1">
    <location>
        <begin position="51"/>
        <end position="185"/>
    </location>
</feature>
<dbReference type="RefSeq" id="WP_117383965.1">
    <property type="nucleotide sequence ID" value="NZ_QWDE01000002.1"/>
</dbReference>
<sequence>MKNAFRLLIAAAVMTTAFSCGHRAEDASSTEIAADSNKKELEAKDSTELKSDAEFAVKAANGGLLEVQLGKLAATKATTAEAKQFAEMMVTDHTKANQELMALAGTKTITLPAVLDASAQKDYDDLAKTDKKDFDKAYIDYMVKDHKEDVDEFKKEAQDGKDAELKAFAAKTTPILEHHLQMAQKAADALKK</sequence>
<protein>
    <submittedName>
        <fullName evidence="2">DUF4142 domain-containing protein</fullName>
    </submittedName>
</protein>
<gene>
    <name evidence="2" type="ORF">DYU05_15320</name>
</gene>
<dbReference type="Gene3D" id="1.20.1260.10">
    <property type="match status" value="1"/>
</dbReference>
<dbReference type="InterPro" id="IPR012347">
    <property type="entry name" value="Ferritin-like"/>
</dbReference>
<keyword evidence="3" id="KW-1185">Reference proteome</keyword>
<dbReference type="OrthoDB" id="883203at2"/>
<accession>A0A3E2NR79</accession>
<proteinExistence type="predicted"/>
<dbReference type="PANTHER" id="PTHR38593">
    <property type="entry name" value="BLR2558 PROTEIN"/>
    <property type="match status" value="1"/>
</dbReference>
<evidence type="ECO:0000313" key="2">
    <source>
        <dbReference type="EMBL" id="RFZ83496.1"/>
    </source>
</evidence>
<evidence type="ECO:0000259" key="1">
    <source>
        <dbReference type="Pfam" id="PF13628"/>
    </source>
</evidence>
<dbReference type="PANTHER" id="PTHR38593:SF1">
    <property type="entry name" value="BLR2558 PROTEIN"/>
    <property type="match status" value="1"/>
</dbReference>
<dbReference type="AlphaFoldDB" id="A0A3E2NR79"/>
<dbReference type="PROSITE" id="PS51257">
    <property type="entry name" value="PROKAR_LIPOPROTEIN"/>
    <property type="match status" value="1"/>
</dbReference>